<dbReference type="InterPro" id="IPR050596">
    <property type="entry name" value="AspAT/PAT-like"/>
</dbReference>
<evidence type="ECO:0000256" key="4">
    <source>
        <dbReference type="ARBA" id="ARBA00022576"/>
    </source>
</evidence>
<keyword evidence="5 7" id="KW-0808">Transferase</keyword>
<dbReference type="Gene3D" id="3.90.1150.10">
    <property type="entry name" value="Aspartate Aminotransferase, domain 1"/>
    <property type="match status" value="1"/>
</dbReference>
<dbReference type="InterPro" id="IPR004839">
    <property type="entry name" value="Aminotransferase_I/II_large"/>
</dbReference>
<dbReference type="Gene3D" id="3.40.640.10">
    <property type="entry name" value="Type I PLP-dependent aspartate aminotransferase-like (Major domain)"/>
    <property type="match status" value="1"/>
</dbReference>
<organism evidence="9 10">
    <name type="scientific">Aciduliprofundum boonei (strain DSM 19572 / T469)</name>
    <dbReference type="NCBI Taxonomy" id="439481"/>
    <lineage>
        <taxon>Archaea</taxon>
        <taxon>Methanobacteriati</taxon>
        <taxon>Thermoplasmatota</taxon>
        <taxon>DHVE2 group</taxon>
        <taxon>Candidatus Aciduliprofundum</taxon>
    </lineage>
</organism>
<gene>
    <name evidence="9" type="ordered locus">Aboo_0426</name>
</gene>
<dbReference type="KEGG" id="abi:Aboo_0426"/>
<dbReference type="RefSeq" id="WP_012997133.1">
    <property type="nucleotide sequence ID" value="NC_013926.1"/>
</dbReference>
<dbReference type="InterPro" id="IPR015421">
    <property type="entry name" value="PyrdxlP-dep_Trfase_major"/>
</dbReference>
<evidence type="ECO:0000256" key="5">
    <source>
        <dbReference type="ARBA" id="ARBA00022679"/>
    </source>
</evidence>
<dbReference type="GO" id="GO:0030170">
    <property type="term" value="F:pyridoxal phosphate binding"/>
    <property type="evidence" value="ECO:0007669"/>
    <property type="project" value="InterPro"/>
</dbReference>
<feature type="domain" description="Aminotransferase class I/classII large" evidence="8">
    <location>
        <begin position="24"/>
        <end position="364"/>
    </location>
</feature>
<dbReference type="PANTHER" id="PTHR46383:SF3">
    <property type="entry name" value="ASPARTATE AMINOTRANSFERASE-RELATED"/>
    <property type="match status" value="1"/>
</dbReference>
<protein>
    <recommendedName>
        <fullName evidence="7">Aminotransferase</fullName>
        <ecNumber evidence="7">2.6.1.-</ecNumber>
    </recommendedName>
</protein>
<dbReference type="EMBL" id="CP001941">
    <property type="protein sequence ID" value="ADD08237.1"/>
    <property type="molecule type" value="Genomic_DNA"/>
</dbReference>
<comment type="similarity">
    <text evidence="2 7">Belongs to the class-I pyridoxal-phosphate-dependent aminotransferase family.</text>
</comment>
<evidence type="ECO:0000256" key="1">
    <source>
        <dbReference type="ARBA" id="ARBA00001933"/>
    </source>
</evidence>
<keyword evidence="10" id="KW-1185">Reference proteome</keyword>
<proteinExistence type="inferred from homology"/>
<reference evidence="9" key="1">
    <citation type="submission" date="2010-02" db="EMBL/GenBank/DDBJ databases">
        <title>Complete sequence of Aciduliprofundum boonei T469.</title>
        <authorList>
            <consortium name="US DOE Joint Genome Institute"/>
            <person name="Lucas S."/>
            <person name="Copeland A."/>
            <person name="Lapidus A."/>
            <person name="Cheng J.-F."/>
            <person name="Bruce D."/>
            <person name="Goodwin L."/>
            <person name="Pitluck S."/>
            <person name="Saunders E."/>
            <person name="Detter J.C."/>
            <person name="Han C."/>
            <person name="Tapia R."/>
            <person name="Land M."/>
            <person name="Hauser L."/>
            <person name="Kyrpides N."/>
            <person name="Mikhailova N."/>
            <person name="Flores G."/>
            <person name="Reysenbach A.-L."/>
            <person name="Woyke T."/>
        </authorList>
    </citation>
    <scope>NUCLEOTIDE SEQUENCE</scope>
    <source>
        <strain evidence="9">T469</strain>
    </source>
</reference>
<evidence type="ECO:0000256" key="3">
    <source>
        <dbReference type="ARBA" id="ARBA00011738"/>
    </source>
</evidence>
<dbReference type="AlphaFoldDB" id="D3TCF2"/>
<dbReference type="PROSITE" id="PS00105">
    <property type="entry name" value="AA_TRANSFER_CLASS_1"/>
    <property type="match status" value="1"/>
</dbReference>
<evidence type="ECO:0000313" key="10">
    <source>
        <dbReference type="Proteomes" id="UP000001400"/>
    </source>
</evidence>
<evidence type="ECO:0000256" key="7">
    <source>
        <dbReference type="RuleBase" id="RU000481"/>
    </source>
</evidence>
<dbReference type="Proteomes" id="UP000001400">
    <property type="component" value="Chromosome"/>
</dbReference>
<dbReference type="InterPro" id="IPR015422">
    <property type="entry name" value="PyrdxlP-dep_Trfase_small"/>
</dbReference>
<dbReference type="GeneID" id="8827369"/>
<keyword evidence="4 7" id="KW-0032">Aminotransferase</keyword>
<dbReference type="Pfam" id="PF00155">
    <property type="entry name" value="Aminotran_1_2"/>
    <property type="match status" value="1"/>
</dbReference>
<evidence type="ECO:0000256" key="6">
    <source>
        <dbReference type="ARBA" id="ARBA00022898"/>
    </source>
</evidence>
<dbReference type="GO" id="GO:0008483">
    <property type="term" value="F:transaminase activity"/>
    <property type="evidence" value="ECO:0007669"/>
    <property type="project" value="UniProtKB-KW"/>
</dbReference>
<dbReference type="CDD" id="cd00609">
    <property type="entry name" value="AAT_like"/>
    <property type="match status" value="1"/>
</dbReference>
<name>D3TCF2_ACIB4</name>
<dbReference type="EC" id="2.6.1.-" evidence="7"/>
<comment type="subunit">
    <text evidence="3">Homodimer.</text>
</comment>
<comment type="cofactor">
    <cofactor evidence="1 7">
        <name>pyridoxal 5'-phosphate</name>
        <dbReference type="ChEBI" id="CHEBI:597326"/>
    </cofactor>
</comment>
<dbReference type="PANTHER" id="PTHR46383">
    <property type="entry name" value="ASPARTATE AMINOTRANSFERASE"/>
    <property type="match status" value="1"/>
</dbReference>
<dbReference type="GO" id="GO:0006520">
    <property type="term" value="P:amino acid metabolic process"/>
    <property type="evidence" value="ECO:0007669"/>
    <property type="project" value="InterPro"/>
</dbReference>
<evidence type="ECO:0000256" key="2">
    <source>
        <dbReference type="ARBA" id="ARBA00007441"/>
    </source>
</evidence>
<dbReference type="SUPFAM" id="SSF53383">
    <property type="entry name" value="PLP-dependent transferases"/>
    <property type="match status" value="1"/>
</dbReference>
<evidence type="ECO:0000313" key="9">
    <source>
        <dbReference type="EMBL" id="ADD08237.1"/>
    </source>
</evidence>
<sequence length="374" mass="42081">MFSDRVLNIELSGIRKIFDMAQGEVINLGLGEPDFQPPPEAMDAIREAVEKGYNKYGPSKGFPQLREALAQKFEKYADITAENVLVTVGATEGMLAAMLSLINPGDEVLYPNPGFVLYKPHTIIAGGKPVNYPLLQENEFVPTQEDLQDRITKKTKAIIVNYPNNPTGGVLNDENIKMIIDLAEDNDLIIISDEVYFNITYNGEPRTFLGKYDKLIFLNSFSKEFAMTGWRLGYIIAPKEYVEQIGKIHYYTVACPQSPIEYAALTALDKSGYYSKMMVEKFKRRRDLIYELLSKMDGVKPNLPKGAFYIFPKIELDANPVDIVKGVVKNGVLCTPGEAFGDMGKEHIRFSYAASEEDIKKGMEIFDSVLDKYR</sequence>
<dbReference type="InterPro" id="IPR015424">
    <property type="entry name" value="PyrdxlP-dep_Trfase"/>
</dbReference>
<accession>D3TCF2</accession>
<dbReference type="InterPro" id="IPR004838">
    <property type="entry name" value="NHTrfase_class1_PyrdxlP-BS"/>
</dbReference>
<evidence type="ECO:0000259" key="8">
    <source>
        <dbReference type="Pfam" id="PF00155"/>
    </source>
</evidence>
<dbReference type="HOGENOM" id="CLU_017584_4_3_2"/>
<keyword evidence="6" id="KW-0663">Pyridoxal phosphate</keyword>